<dbReference type="Pfam" id="PF07963">
    <property type="entry name" value="N_methyl"/>
    <property type="match status" value="1"/>
</dbReference>
<dbReference type="OrthoDB" id="2624420at2"/>
<evidence type="ECO:0008006" key="4">
    <source>
        <dbReference type="Google" id="ProtNLM"/>
    </source>
</evidence>
<dbReference type="STRING" id="656519.Halsa_1439"/>
<reference evidence="2 3" key="1">
    <citation type="submission" date="2010-11" db="EMBL/GenBank/DDBJ databases">
        <title>Complete sequence of Halanaerobium sp. sapolanicus.</title>
        <authorList>
            <consortium name="US DOE Joint Genome Institute"/>
            <person name="Lucas S."/>
            <person name="Copeland A."/>
            <person name="Lapidus A."/>
            <person name="Cheng J.-F."/>
            <person name="Bruce D."/>
            <person name="Goodwin L."/>
            <person name="Pitluck S."/>
            <person name="Davenport K."/>
            <person name="Detter J.C."/>
            <person name="Han C."/>
            <person name="Tapia R."/>
            <person name="Land M."/>
            <person name="Hauser L."/>
            <person name="Jeffries C."/>
            <person name="Kyrpides N."/>
            <person name="Ivanova N."/>
            <person name="Mikhailova N."/>
            <person name="Begemann M.B."/>
            <person name="Mormile M.R."/>
            <person name="Wall J.D."/>
            <person name="Elias D.A."/>
            <person name="Woyke T."/>
        </authorList>
    </citation>
    <scope>NUCLEOTIDE SEQUENCE [LARGE SCALE GENOMIC DNA]</scope>
    <source>
        <strain evidence="3">sapolanicus</strain>
    </source>
</reference>
<evidence type="ECO:0000313" key="3">
    <source>
        <dbReference type="Proteomes" id="UP000007434"/>
    </source>
</evidence>
<dbReference type="AlphaFoldDB" id="E4RLF2"/>
<evidence type="ECO:0000313" key="2">
    <source>
        <dbReference type="EMBL" id="ADQ14866.1"/>
    </source>
</evidence>
<dbReference type="EMBL" id="CP002304">
    <property type="protein sequence ID" value="ADQ14866.1"/>
    <property type="molecule type" value="Genomic_DNA"/>
</dbReference>
<keyword evidence="3" id="KW-1185">Reference proteome</keyword>
<dbReference type="HOGENOM" id="CLU_1832373_0_0_9"/>
<gene>
    <name evidence="2" type="ordered locus">Halsa_1439</name>
</gene>
<dbReference type="NCBIfam" id="TIGR02532">
    <property type="entry name" value="IV_pilin_GFxxxE"/>
    <property type="match status" value="1"/>
</dbReference>
<dbReference type="RefSeq" id="WP_013405946.1">
    <property type="nucleotide sequence ID" value="NC_014654.1"/>
</dbReference>
<reference evidence="2 3" key="2">
    <citation type="journal article" date="2011" name="J. Bacteriol.">
        <title>Complete Genome Sequence of the Haloalkaliphilic, Hydrogen Producing Halanaerobium hydrogenoformans.</title>
        <authorList>
            <person name="Brown S.D."/>
            <person name="Begemann M.B."/>
            <person name="Mormile M.R."/>
            <person name="Wall J.D."/>
            <person name="Han C.S."/>
            <person name="Goodwin L.A."/>
            <person name="Pitluck S."/>
            <person name="Land M.L."/>
            <person name="Hauser L.J."/>
            <person name="Elias D.A."/>
        </authorList>
    </citation>
    <scope>NUCLEOTIDE SEQUENCE [LARGE SCALE GENOMIC DNA]</scope>
    <source>
        <strain evidence="3">sapolanicus</strain>
    </source>
</reference>
<protein>
    <recommendedName>
        <fullName evidence="4">Prepilin-type N-terminal cleavage/methylation domain-containing protein</fullName>
    </recommendedName>
</protein>
<dbReference type="eggNOG" id="COG4967">
    <property type="taxonomic scope" value="Bacteria"/>
</dbReference>
<dbReference type="KEGG" id="has:Halsa_1439"/>
<evidence type="ECO:0000256" key="1">
    <source>
        <dbReference type="SAM" id="Phobius"/>
    </source>
</evidence>
<proteinExistence type="predicted"/>
<sequence>MFKHEEGFSLIEVVLALVILTVAVFPILNYFTNSIGVVSQSVTLSQTADISVDIMEILKHGDIDTKTMTIDMSDSVPADPLASVIYNHVKGYDLFADYFIDIDISEIAKNGDNYGNIRKVSIKITWSDSEFELDSVVRIG</sequence>
<keyword evidence="1" id="KW-0472">Membrane</keyword>
<keyword evidence="1" id="KW-0812">Transmembrane</keyword>
<dbReference type="Proteomes" id="UP000007434">
    <property type="component" value="Chromosome"/>
</dbReference>
<feature type="transmembrane region" description="Helical" evidence="1">
    <location>
        <begin position="7"/>
        <end position="31"/>
    </location>
</feature>
<dbReference type="InterPro" id="IPR012902">
    <property type="entry name" value="N_methyl_site"/>
</dbReference>
<organism evidence="2 3">
    <name type="scientific">Halanaerobium hydrogeniformans</name>
    <name type="common">Halanaerobium sp. (strain sapolanicus)</name>
    <dbReference type="NCBI Taxonomy" id="656519"/>
    <lineage>
        <taxon>Bacteria</taxon>
        <taxon>Bacillati</taxon>
        <taxon>Bacillota</taxon>
        <taxon>Clostridia</taxon>
        <taxon>Halanaerobiales</taxon>
        <taxon>Halanaerobiaceae</taxon>
        <taxon>Halanaerobium</taxon>
    </lineage>
</organism>
<accession>E4RLF2</accession>
<name>E4RLF2_HALHG</name>
<keyword evidence="1" id="KW-1133">Transmembrane helix</keyword>